<feature type="compositionally biased region" description="Basic and acidic residues" evidence="2">
    <location>
        <begin position="74"/>
        <end position="92"/>
    </location>
</feature>
<accession>A0A9N9AA82</accession>
<name>A0A9N9AA82_9GLOM</name>
<keyword evidence="4" id="KW-1185">Reference proteome</keyword>
<dbReference type="EMBL" id="CAJVPV010002381">
    <property type="protein sequence ID" value="CAG8524847.1"/>
    <property type="molecule type" value="Genomic_DNA"/>
</dbReference>
<evidence type="ECO:0000313" key="3">
    <source>
        <dbReference type="EMBL" id="CAG8524847.1"/>
    </source>
</evidence>
<reference evidence="3" key="1">
    <citation type="submission" date="2021-06" db="EMBL/GenBank/DDBJ databases">
        <authorList>
            <person name="Kallberg Y."/>
            <person name="Tangrot J."/>
            <person name="Rosling A."/>
        </authorList>
    </citation>
    <scope>NUCLEOTIDE SEQUENCE</scope>
    <source>
        <strain evidence="3">CL551</strain>
    </source>
</reference>
<evidence type="ECO:0000256" key="1">
    <source>
        <dbReference type="SAM" id="Coils"/>
    </source>
</evidence>
<dbReference type="Proteomes" id="UP000789342">
    <property type="component" value="Unassembled WGS sequence"/>
</dbReference>
<dbReference type="AlphaFoldDB" id="A0A9N9AA82"/>
<sequence length="203" mass="23442">NFPELFFSETVVVIPKRMTEYHYYRTLWWEKGDFNPKAKLEETDKLTSMDIGNGKCDPVFGTDGSIIPSGAIRTRADDSEKDGDASFRPEKPRGEPWPNIVIGVVYSEIESHVLEKLKDFWLRNWSRVHDAIVVKIDKPPEEDQYPLRMQASCIPKLSSNMQSEINLLRQRVAELEAENTKLRQVMEENAKREAENTDLKAEV</sequence>
<feature type="coiled-coil region" evidence="1">
    <location>
        <begin position="158"/>
        <end position="202"/>
    </location>
</feature>
<proteinExistence type="predicted"/>
<protein>
    <submittedName>
        <fullName evidence="3">10961_t:CDS:1</fullName>
    </submittedName>
</protein>
<gene>
    <name evidence="3" type="ORF">AMORRO_LOCUS4388</name>
</gene>
<feature type="region of interest" description="Disordered" evidence="2">
    <location>
        <begin position="66"/>
        <end position="92"/>
    </location>
</feature>
<feature type="non-terminal residue" evidence="3">
    <location>
        <position position="203"/>
    </location>
</feature>
<keyword evidence="1" id="KW-0175">Coiled coil</keyword>
<comment type="caution">
    <text evidence="3">The sequence shown here is derived from an EMBL/GenBank/DDBJ whole genome shotgun (WGS) entry which is preliminary data.</text>
</comment>
<organism evidence="3 4">
    <name type="scientific">Acaulospora morrowiae</name>
    <dbReference type="NCBI Taxonomy" id="94023"/>
    <lineage>
        <taxon>Eukaryota</taxon>
        <taxon>Fungi</taxon>
        <taxon>Fungi incertae sedis</taxon>
        <taxon>Mucoromycota</taxon>
        <taxon>Glomeromycotina</taxon>
        <taxon>Glomeromycetes</taxon>
        <taxon>Diversisporales</taxon>
        <taxon>Acaulosporaceae</taxon>
        <taxon>Acaulospora</taxon>
    </lineage>
</organism>
<evidence type="ECO:0000313" key="4">
    <source>
        <dbReference type="Proteomes" id="UP000789342"/>
    </source>
</evidence>
<evidence type="ECO:0000256" key="2">
    <source>
        <dbReference type="SAM" id="MobiDB-lite"/>
    </source>
</evidence>